<dbReference type="AlphaFoldDB" id="A4RUM7"/>
<keyword evidence="1" id="KW-1133">Transmembrane helix</keyword>
<dbReference type="HOGENOM" id="CLU_1605451_0_0_1"/>
<dbReference type="KEGG" id="olu:OSTLU_30674"/>
<dbReference type="Proteomes" id="UP000001568">
    <property type="component" value="Chromosome 3"/>
</dbReference>
<evidence type="ECO:0000313" key="3">
    <source>
        <dbReference type="EMBL" id="ABO95279.1"/>
    </source>
</evidence>
<gene>
    <name evidence="3" type="ORF">OSTLU_30674</name>
</gene>
<feature type="signal peptide" evidence="2">
    <location>
        <begin position="1"/>
        <end position="20"/>
    </location>
</feature>
<organism evidence="3 4">
    <name type="scientific">Ostreococcus lucimarinus (strain CCE9901)</name>
    <dbReference type="NCBI Taxonomy" id="436017"/>
    <lineage>
        <taxon>Eukaryota</taxon>
        <taxon>Viridiplantae</taxon>
        <taxon>Chlorophyta</taxon>
        <taxon>Mamiellophyceae</taxon>
        <taxon>Mamiellales</taxon>
        <taxon>Bathycoccaceae</taxon>
        <taxon>Ostreococcus</taxon>
    </lineage>
</organism>
<dbReference type="PANTHER" id="PTHR31474:SF1">
    <property type="entry name" value="EXPRESSED PROTEIN"/>
    <property type="match status" value="1"/>
</dbReference>
<feature type="chain" id="PRO_5002673009" evidence="2">
    <location>
        <begin position="21"/>
        <end position="166"/>
    </location>
</feature>
<sequence length="166" mass="17664">MAATTAIGRALFSFIFLASALEKWRALRAHGADAALFQSVTPALRSLKSSINANVGVDLCALLPSDHALVRAATVVELAGSALFACGYALGAKMLILFTLSVSLAMHPFWRSASEAAVLGDEATAGIEMIMFFKNIALVGALMFWLGMRSELSELREASKAKEKRA</sequence>
<dbReference type="InterPro" id="IPR008637">
    <property type="entry name" value="HR_lesion"/>
</dbReference>
<dbReference type="OrthoDB" id="529675at2759"/>
<dbReference type="GeneID" id="5000879"/>
<evidence type="ECO:0000313" key="4">
    <source>
        <dbReference type="Proteomes" id="UP000001568"/>
    </source>
</evidence>
<dbReference type="EMBL" id="CP000583">
    <property type="protein sequence ID" value="ABO95279.1"/>
    <property type="molecule type" value="Genomic_DNA"/>
</dbReference>
<dbReference type="Gramene" id="ABO95279">
    <property type="protein sequence ID" value="ABO95279"/>
    <property type="gene ID" value="OSTLU_30674"/>
</dbReference>
<keyword evidence="4" id="KW-1185">Reference proteome</keyword>
<feature type="transmembrane region" description="Helical" evidence="1">
    <location>
        <begin position="125"/>
        <end position="146"/>
    </location>
</feature>
<keyword evidence="1" id="KW-0472">Membrane</keyword>
<protein>
    <submittedName>
        <fullName evidence="3">Uncharacterized protein</fullName>
    </submittedName>
</protein>
<keyword evidence="1" id="KW-0812">Transmembrane</keyword>
<evidence type="ECO:0000256" key="2">
    <source>
        <dbReference type="SAM" id="SignalP"/>
    </source>
</evidence>
<dbReference type="Pfam" id="PF05514">
    <property type="entry name" value="HR_lesion"/>
    <property type="match status" value="1"/>
</dbReference>
<keyword evidence="2" id="KW-0732">Signal</keyword>
<dbReference type="PANTHER" id="PTHR31474">
    <property type="entry name" value="HR-LIKE LESION-INDUCER"/>
    <property type="match status" value="1"/>
</dbReference>
<dbReference type="eggNOG" id="ENOG502RXPQ">
    <property type="taxonomic scope" value="Eukaryota"/>
</dbReference>
<dbReference type="OMA" id="FNAFVNH"/>
<name>A4RUM7_OSTLU</name>
<dbReference type="RefSeq" id="XP_001416986.1">
    <property type="nucleotide sequence ID" value="XM_001416949.1"/>
</dbReference>
<evidence type="ECO:0000256" key="1">
    <source>
        <dbReference type="SAM" id="Phobius"/>
    </source>
</evidence>
<dbReference type="STRING" id="436017.A4RUM7"/>
<accession>A4RUM7</accession>
<proteinExistence type="predicted"/>
<reference evidence="3 4" key="1">
    <citation type="journal article" date="2007" name="Proc. Natl. Acad. Sci. U.S.A.">
        <title>The tiny eukaryote Ostreococcus provides genomic insights into the paradox of plankton speciation.</title>
        <authorList>
            <person name="Palenik B."/>
            <person name="Grimwood J."/>
            <person name="Aerts A."/>
            <person name="Rouze P."/>
            <person name="Salamov A."/>
            <person name="Putnam N."/>
            <person name="Dupont C."/>
            <person name="Jorgensen R."/>
            <person name="Derelle E."/>
            <person name="Rombauts S."/>
            <person name="Zhou K."/>
            <person name="Otillar R."/>
            <person name="Merchant S.S."/>
            <person name="Podell S."/>
            <person name="Gaasterland T."/>
            <person name="Napoli C."/>
            <person name="Gendler K."/>
            <person name="Manuell A."/>
            <person name="Tai V."/>
            <person name="Vallon O."/>
            <person name="Piganeau G."/>
            <person name="Jancek S."/>
            <person name="Heijde M."/>
            <person name="Jabbari K."/>
            <person name="Bowler C."/>
            <person name="Lohr M."/>
            <person name="Robbens S."/>
            <person name="Werner G."/>
            <person name="Dubchak I."/>
            <person name="Pazour G.J."/>
            <person name="Ren Q."/>
            <person name="Paulsen I."/>
            <person name="Delwiche C."/>
            <person name="Schmutz J."/>
            <person name="Rokhsar D."/>
            <person name="Van de Peer Y."/>
            <person name="Moreau H."/>
            <person name="Grigoriev I.V."/>
        </authorList>
    </citation>
    <scope>NUCLEOTIDE SEQUENCE [LARGE SCALE GENOMIC DNA]</scope>
    <source>
        <strain evidence="3 4">CCE9901</strain>
    </source>
</reference>